<dbReference type="InterPro" id="IPR001039">
    <property type="entry name" value="MHC_I_a_a1/a2"/>
</dbReference>
<dbReference type="GO" id="GO:0006955">
    <property type="term" value="P:immune response"/>
    <property type="evidence" value="ECO:0007669"/>
    <property type="project" value="TreeGrafter"/>
</dbReference>
<dbReference type="PROSITE" id="PS00290">
    <property type="entry name" value="IG_MHC"/>
    <property type="match status" value="1"/>
</dbReference>
<sequence length="405" mass="44691">MAPALGLGALLGVLGLLRTPAGATEVVHSLRYLRVVVSEPGPGLPRYVAVASVDGTPFVRYDSERGRLEPQTLWMAAGAEPGYWDTETRINGRYRQKDPDHLKMLQGRYNQSGGLHTLQRDCGCELLSDGSVRGSYREGYDGRDFLSFELGSGSFVAADGAAQIIKRHWDSDGITVDRLTNFLEHTCLEVLQKHVQYGQEVLEKKEPPDVHVSGKVEHGILTLSCRAYGFYPGVIEINWLKGDEIWDQETEWGGIVPNSDGTFHSWARIEALPGEREQYRCRVEHAGMPEPGIFAWEPESGWNLILLVVMVSVIAAITIIIIIGLIHMRFGIRKLQSGKRERKRYVVANGTDMGTDCSLTGMEQDPCGIPEGNWGRIDGAGLRQDSRSGQDSRVGSSGILGWDQG</sequence>
<evidence type="ECO:0000256" key="6">
    <source>
        <dbReference type="ARBA" id="ARBA00022989"/>
    </source>
</evidence>
<comment type="similarity">
    <text evidence="10">Belongs to the MHC class I family.</text>
</comment>
<dbReference type="InterPro" id="IPR036179">
    <property type="entry name" value="Ig-like_dom_sf"/>
</dbReference>
<dbReference type="Gene3D" id="2.60.40.10">
    <property type="entry name" value="Immunoglobulins"/>
    <property type="match status" value="1"/>
</dbReference>
<dbReference type="SMART" id="SM00407">
    <property type="entry name" value="IGc1"/>
    <property type="match status" value="1"/>
</dbReference>
<feature type="signal peptide" evidence="13">
    <location>
        <begin position="1"/>
        <end position="23"/>
    </location>
</feature>
<feature type="domain" description="Ig-like" evidence="14">
    <location>
        <begin position="208"/>
        <end position="285"/>
    </location>
</feature>
<evidence type="ECO:0000313" key="15">
    <source>
        <dbReference type="Proteomes" id="UP000504627"/>
    </source>
</evidence>
<dbReference type="Pfam" id="PF00129">
    <property type="entry name" value="MHC_I"/>
    <property type="match status" value="1"/>
</dbReference>
<dbReference type="Gene3D" id="3.30.500.10">
    <property type="entry name" value="MHC class I-like antigen recognition-like"/>
    <property type="match status" value="1"/>
</dbReference>
<evidence type="ECO:0000256" key="13">
    <source>
        <dbReference type="SAM" id="SignalP"/>
    </source>
</evidence>
<dbReference type="FunFam" id="3.30.500.10:FF:000001">
    <property type="entry name" value="H-2 class I histocompatibility antigen, alpha chain"/>
    <property type="match status" value="1"/>
</dbReference>
<proteinExistence type="inferred from homology"/>
<dbReference type="SUPFAM" id="SSF54452">
    <property type="entry name" value="MHC antigen-recognition domain"/>
    <property type="match status" value="1"/>
</dbReference>
<dbReference type="GO" id="GO:0042612">
    <property type="term" value="C:MHC class I protein complex"/>
    <property type="evidence" value="ECO:0007669"/>
    <property type="project" value="UniProtKB-KW"/>
</dbReference>
<keyword evidence="2" id="KW-0490">MHC I</keyword>
<evidence type="ECO:0000256" key="4">
    <source>
        <dbReference type="ARBA" id="ARBA00022729"/>
    </source>
</evidence>
<evidence type="ECO:0000256" key="10">
    <source>
        <dbReference type="RuleBase" id="RU004439"/>
    </source>
</evidence>
<keyword evidence="4 13" id="KW-0732">Signal</keyword>
<evidence type="ECO:0000259" key="14">
    <source>
        <dbReference type="PROSITE" id="PS50835"/>
    </source>
</evidence>
<keyword evidence="9" id="KW-0325">Glycoprotein</keyword>
<dbReference type="CDD" id="cd07698">
    <property type="entry name" value="IgC1_MHC_I_alpha3"/>
    <property type="match status" value="1"/>
</dbReference>
<feature type="transmembrane region" description="Helical" evidence="12">
    <location>
        <begin position="304"/>
        <end position="326"/>
    </location>
</feature>
<dbReference type="InterPro" id="IPR007110">
    <property type="entry name" value="Ig-like_dom"/>
</dbReference>
<dbReference type="InterPro" id="IPR037055">
    <property type="entry name" value="MHC_I-like_Ag-recog_sf"/>
</dbReference>
<evidence type="ECO:0000256" key="7">
    <source>
        <dbReference type="ARBA" id="ARBA00023136"/>
    </source>
</evidence>
<dbReference type="Proteomes" id="UP000504627">
    <property type="component" value="Unplaced"/>
</dbReference>
<keyword evidence="5" id="KW-0391">Immunity</keyword>
<dbReference type="GeneID" id="113995315"/>
<keyword evidence="8" id="KW-1015">Disulfide bond</keyword>
<dbReference type="InterPro" id="IPR003597">
    <property type="entry name" value="Ig_C1-set"/>
</dbReference>
<comment type="subcellular location">
    <subcellularLocation>
        <location evidence="1">Membrane</location>
        <topology evidence="1">Single-pass type I membrane protein</topology>
    </subcellularLocation>
</comment>
<dbReference type="InterPro" id="IPR013783">
    <property type="entry name" value="Ig-like_fold"/>
</dbReference>
<evidence type="ECO:0000256" key="1">
    <source>
        <dbReference type="ARBA" id="ARBA00004479"/>
    </source>
</evidence>
<evidence type="ECO:0000256" key="2">
    <source>
        <dbReference type="ARBA" id="ARBA00022451"/>
    </source>
</evidence>
<feature type="region of interest" description="Disordered" evidence="11">
    <location>
        <begin position="381"/>
        <end position="405"/>
    </location>
</feature>
<gene>
    <name evidence="16" type="primary">LOC113995315</name>
</gene>
<dbReference type="InterPro" id="IPR003006">
    <property type="entry name" value="Ig/MHC_CS"/>
</dbReference>
<keyword evidence="7 12" id="KW-0472">Membrane</keyword>
<evidence type="ECO:0000256" key="11">
    <source>
        <dbReference type="SAM" id="MobiDB-lite"/>
    </source>
</evidence>
<dbReference type="SUPFAM" id="SSF48726">
    <property type="entry name" value="Immunoglobulin"/>
    <property type="match status" value="1"/>
</dbReference>
<evidence type="ECO:0000256" key="8">
    <source>
        <dbReference type="ARBA" id="ARBA00023157"/>
    </source>
</evidence>
<dbReference type="PRINTS" id="PR01638">
    <property type="entry name" value="MHCCLASSI"/>
</dbReference>
<dbReference type="PANTHER" id="PTHR16675">
    <property type="entry name" value="MHC CLASS I-RELATED"/>
    <property type="match status" value="1"/>
</dbReference>
<accession>A0A6J2HUE4</accession>
<dbReference type="InterPro" id="IPR050208">
    <property type="entry name" value="MHC_class-I_related"/>
</dbReference>
<keyword evidence="15" id="KW-1185">Reference proteome</keyword>
<dbReference type="PROSITE" id="PS50835">
    <property type="entry name" value="IG_LIKE"/>
    <property type="match status" value="1"/>
</dbReference>
<evidence type="ECO:0000313" key="16">
    <source>
        <dbReference type="RefSeq" id="XP_027591032.1"/>
    </source>
</evidence>
<evidence type="ECO:0000256" key="3">
    <source>
        <dbReference type="ARBA" id="ARBA00022692"/>
    </source>
</evidence>
<keyword evidence="6 12" id="KW-1133">Transmembrane helix</keyword>
<dbReference type="FunFam" id="2.60.40.10:FF:000204">
    <property type="entry name" value="Major histocompatibility complex, class I-related protein"/>
    <property type="match status" value="1"/>
</dbReference>
<dbReference type="InParanoid" id="A0A6J2HUE4"/>
<dbReference type="RefSeq" id="XP_027591032.1">
    <property type="nucleotide sequence ID" value="XM_027735231.2"/>
</dbReference>
<dbReference type="GO" id="GO:0009897">
    <property type="term" value="C:external side of plasma membrane"/>
    <property type="evidence" value="ECO:0007669"/>
    <property type="project" value="TreeGrafter"/>
</dbReference>
<dbReference type="AlphaFoldDB" id="A0A6J2HUE4"/>
<organism evidence="15 16">
    <name type="scientific">Pipra filicauda</name>
    <name type="common">Wire-tailed manakin</name>
    <dbReference type="NCBI Taxonomy" id="649802"/>
    <lineage>
        <taxon>Eukaryota</taxon>
        <taxon>Metazoa</taxon>
        <taxon>Chordata</taxon>
        <taxon>Craniata</taxon>
        <taxon>Vertebrata</taxon>
        <taxon>Euteleostomi</taxon>
        <taxon>Archelosauria</taxon>
        <taxon>Archosauria</taxon>
        <taxon>Dinosauria</taxon>
        <taxon>Saurischia</taxon>
        <taxon>Theropoda</taxon>
        <taxon>Coelurosauria</taxon>
        <taxon>Aves</taxon>
        <taxon>Neognathae</taxon>
        <taxon>Neoaves</taxon>
        <taxon>Telluraves</taxon>
        <taxon>Australaves</taxon>
        <taxon>Passeriformes</taxon>
        <taxon>Pipridae</taxon>
        <taxon>Pipra</taxon>
    </lineage>
</organism>
<evidence type="ECO:0000256" key="5">
    <source>
        <dbReference type="ARBA" id="ARBA00022859"/>
    </source>
</evidence>
<feature type="chain" id="PRO_5027083796" evidence="13">
    <location>
        <begin position="24"/>
        <end position="405"/>
    </location>
</feature>
<dbReference type="Pfam" id="PF07654">
    <property type="entry name" value="C1-set"/>
    <property type="match status" value="1"/>
</dbReference>
<evidence type="ECO:0000256" key="9">
    <source>
        <dbReference type="ARBA" id="ARBA00023180"/>
    </source>
</evidence>
<dbReference type="InterPro" id="IPR011161">
    <property type="entry name" value="MHC_I-like_Ag-recog"/>
</dbReference>
<dbReference type="FunCoup" id="A0A6J2HUE4">
    <property type="interactions" value="157"/>
</dbReference>
<dbReference type="GO" id="GO:0002474">
    <property type="term" value="P:antigen processing and presentation of peptide antigen via MHC class I"/>
    <property type="evidence" value="ECO:0007669"/>
    <property type="project" value="UniProtKB-KW"/>
</dbReference>
<name>A0A6J2HUE4_9PASS</name>
<dbReference type="GO" id="GO:0005615">
    <property type="term" value="C:extracellular space"/>
    <property type="evidence" value="ECO:0007669"/>
    <property type="project" value="TreeGrafter"/>
</dbReference>
<protein>
    <submittedName>
        <fullName evidence="16">Class I histocompatibility antigen, F10 alpha chain-like isoform X1</fullName>
    </submittedName>
</protein>
<keyword evidence="3 12" id="KW-0812">Transmembrane</keyword>
<reference evidence="16" key="1">
    <citation type="submission" date="2025-08" db="UniProtKB">
        <authorList>
            <consortium name="RefSeq"/>
        </authorList>
    </citation>
    <scope>IDENTIFICATION</scope>
    <source>
        <tissue evidence="16">Muscle</tissue>
    </source>
</reference>
<evidence type="ECO:0000256" key="12">
    <source>
        <dbReference type="SAM" id="Phobius"/>
    </source>
</evidence>
<dbReference type="InterPro" id="IPR011162">
    <property type="entry name" value="MHC_I/II-like_Ag-recog"/>
</dbReference>
<dbReference type="PANTHER" id="PTHR16675:SF242">
    <property type="entry name" value="MAJOR HISTOCOMPATIBILITY COMPLEX CLASS I-RELATED GENE PROTEIN"/>
    <property type="match status" value="1"/>
</dbReference>